<dbReference type="AlphaFoldDB" id="A0A1I5PWF6"/>
<dbReference type="GO" id="GO:0005992">
    <property type="term" value="P:trehalose biosynthetic process"/>
    <property type="evidence" value="ECO:0007669"/>
    <property type="project" value="UniProtKB-UniPathway"/>
</dbReference>
<organism evidence="5 6">
    <name type="scientific">Sphingomonas rubra</name>
    <dbReference type="NCBI Taxonomy" id="634430"/>
    <lineage>
        <taxon>Bacteria</taxon>
        <taxon>Pseudomonadati</taxon>
        <taxon>Pseudomonadota</taxon>
        <taxon>Alphaproteobacteria</taxon>
        <taxon>Sphingomonadales</taxon>
        <taxon>Sphingomonadaceae</taxon>
        <taxon>Sphingomonas</taxon>
    </lineage>
</organism>
<dbReference type="PANTHER" id="PTHR43768:SF3">
    <property type="entry name" value="TREHALOSE 6-PHOSPHATE PHOSPHATASE"/>
    <property type="match status" value="1"/>
</dbReference>
<dbReference type="GO" id="GO:0004805">
    <property type="term" value="F:trehalose-phosphatase activity"/>
    <property type="evidence" value="ECO:0007669"/>
    <property type="project" value="UniProtKB-EC"/>
</dbReference>
<dbReference type="RefSeq" id="WP_093330302.1">
    <property type="nucleotide sequence ID" value="NZ_FOXP01000001.1"/>
</dbReference>
<sequence>MTDLLPPPLPDPATASLFLDFDGTLVELAATPDGIVVEEVVGTLLARLSAAMPGRVALVSGRSIAQLDGFLSGCLHQVAVAGSHGAERRTPAQGHVRPDRSEALEHAAAELAAYADLEGLLFEAKTLGVTLHFRAHPEREADAVAMAERVAAQYGLHANRGKMMVEVRLPGDKGAAVHALLETPAMAGTIPWFLGDDLTDEDGFAAAAERGGAGVLVDPPRATRASYRLDGVPAVHAWLARLADAAEQAA</sequence>
<evidence type="ECO:0000256" key="2">
    <source>
        <dbReference type="ARBA" id="ARBA00008770"/>
    </source>
</evidence>
<protein>
    <recommendedName>
        <fullName evidence="4">Trehalose 6-phosphate phosphatase</fullName>
        <ecNumber evidence="4">3.1.3.12</ecNumber>
    </recommendedName>
</protein>
<dbReference type="GO" id="GO:0046872">
    <property type="term" value="F:metal ion binding"/>
    <property type="evidence" value="ECO:0007669"/>
    <property type="project" value="UniProtKB-KW"/>
</dbReference>
<comment type="function">
    <text evidence="4">Removes the phosphate from trehalose 6-phosphate to produce free trehalose.</text>
</comment>
<dbReference type="Gene3D" id="3.30.70.1020">
    <property type="entry name" value="Trehalose-6-phosphate phosphatase related protein, domain 2"/>
    <property type="match status" value="1"/>
</dbReference>
<dbReference type="PANTHER" id="PTHR43768">
    <property type="entry name" value="TREHALOSE 6-PHOSPHATE PHOSPHATASE"/>
    <property type="match status" value="1"/>
</dbReference>
<name>A0A1I5PWF6_9SPHN</name>
<keyword evidence="6" id="KW-1185">Reference proteome</keyword>
<dbReference type="UniPathway" id="UPA00299"/>
<dbReference type="Pfam" id="PF02358">
    <property type="entry name" value="Trehalose_PPase"/>
    <property type="match status" value="1"/>
</dbReference>
<comment type="similarity">
    <text evidence="2 4">Belongs to the trehalose phosphatase family.</text>
</comment>
<keyword evidence="3 4" id="KW-0378">Hydrolase</keyword>
<dbReference type="NCBIfam" id="TIGR01484">
    <property type="entry name" value="HAD-SF-IIB"/>
    <property type="match status" value="1"/>
</dbReference>
<proteinExistence type="inferred from homology"/>
<dbReference type="InterPro" id="IPR006379">
    <property type="entry name" value="HAD-SF_hydro_IIB"/>
</dbReference>
<comment type="cofactor">
    <cofactor evidence="4">
        <name>Mg(2+)</name>
        <dbReference type="ChEBI" id="CHEBI:18420"/>
    </cofactor>
</comment>
<dbReference type="InterPro" id="IPR044651">
    <property type="entry name" value="OTSB-like"/>
</dbReference>
<evidence type="ECO:0000256" key="3">
    <source>
        <dbReference type="ARBA" id="ARBA00022801"/>
    </source>
</evidence>
<evidence type="ECO:0000256" key="1">
    <source>
        <dbReference type="ARBA" id="ARBA00005199"/>
    </source>
</evidence>
<dbReference type="InterPro" id="IPR003337">
    <property type="entry name" value="Trehalose_PPase"/>
</dbReference>
<dbReference type="Gene3D" id="3.40.50.1000">
    <property type="entry name" value="HAD superfamily/HAD-like"/>
    <property type="match status" value="1"/>
</dbReference>
<dbReference type="STRING" id="634430.SAMN04488241_101280"/>
<dbReference type="EC" id="3.1.3.12" evidence="4"/>
<gene>
    <name evidence="5" type="ORF">SAMN04488241_101280</name>
</gene>
<keyword evidence="4" id="KW-0460">Magnesium</keyword>
<evidence type="ECO:0000313" key="5">
    <source>
        <dbReference type="EMBL" id="SFP38352.1"/>
    </source>
</evidence>
<dbReference type="InterPro" id="IPR036412">
    <property type="entry name" value="HAD-like_sf"/>
</dbReference>
<dbReference type="EMBL" id="FOXP01000001">
    <property type="protein sequence ID" value="SFP38352.1"/>
    <property type="molecule type" value="Genomic_DNA"/>
</dbReference>
<evidence type="ECO:0000313" key="6">
    <source>
        <dbReference type="Proteomes" id="UP000199586"/>
    </source>
</evidence>
<evidence type="ECO:0000256" key="4">
    <source>
        <dbReference type="RuleBase" id="RU361117"/>
    </source>
</evidence>
<dbReference type="Proteomes" id="UP000199586">
    <property type="component" value="Unassembled WGS sequence"/>
</dbReference>
<dbReference type="OrthoDB" id="9814913at2"/>
<dbReference type="InterPro" id="IPR023214">
    <property type="entry name" value="HAD_sf"/>
</dbReference>
<dbReference type="NCBIfam" id="TIGR00685">
    <property type="entry name" value="T6PP"/>
    <property type="match status" value="1"/>
</dbReference>
<reference evidence="5 6" key="1">
    <citation type="submission" date="2016-10" db="EMBL/GenBank/DDBJ databases">
        <authorList>
            <person name="de Groot N.N."/>
        </authorList>
    </citation>
    <scope>NUCLEOTIDE SEQUENCE [LARGE SCALE GENOMIC DNA]</scope>
    <source>
        <strain evidence="5 6">CGMCC 1.9113</strain>
    </source>
</reference>
<comment type="pathway">
    <text evidence="1 4">Glycan biosynthesis; trehalose biosynthesis.</text>
</comment>
<dbReference type="SUPFAM" id="SSF56784">
    <property type="entry name" value="HAD-like"/>
    <property type="match status" value="1"/>
</dbReference>
<accession>A0A1I5PWF6</accession>
<comment type="catalytic activity">
    <reaction evidence="4">
        <text>alpha,alpha-trehalose 6-phosphate + H2O = alpha,alpha-trehalose + phosphate</text>
        <dbReference type="Rhea" id="RHEA:23420"/>
        <dbReference type="ChEBI" id="CHEBI:15377"/>
        <dbReference type="ChEBI" id="CHEBI:16551"/>
        <dbReference type="ChEBI" id="CHEBI:43474"/>
        <dbReference type="ChEBI" id="CHEBI:58429"/>
        <dbReference type="EC" id="3.1.3.12"/>
    </reaction>
</comment>
<keyword evidence="4" id="KW-0479">Metal-binding</keyword>